<keyword evidence="1" id="KW-1003">Cell membrane</keyword>
<dbReference type="PANTHER" id="PTHR34300:SF2">
    <property type="entry name" value="QUEUOSINE PRECURSOR TRANSPORTER-RELATED"/>
    <property type="match status" value="1"/>
</dbReference>
<dbReference type="RefSeq" id="WP_091544890.1">
    <property type="nucleotide sequence ID" value="NZ_FONY01000016.1"/>
</dbReference>
<keyword evidence="1" id="KW-1133">Transmembrane helix</keyword>
<feature type="transmembrane region" description="Helical" evidence="1">
    <location>
        <begin position="144"/>
        <end position="165"/>
    </location>
</feature>
<dbReference type="HAMAP" id="MF_02088">
    <property type="entry name" value="Q_prec_transport"/>
    <property type="match status" value="1"/>
</dbReference>
<comment type="subcellular location">
    <subcellularLocation>
        <location evidence="1">Cell membrane</location>
        <topology evidence="1">Multi-pass membrane protein</topology>
    </subcellularLocation>
</comment>
<dbReference type="GO" id="GO:0005886">
    <property type="term" value="C:plasma membrane"/>
    <property type="evidence" value="ECO:0007669"/>
    <property type="project" value="UniProtKB-SubCell"/>
</dbReference>
<evidence type="ECO:0000313" key="3">
    <source>
        <dbReference type="Proteomes" id="UP000199513"/>
    </source>
</evidence>
<feature type="transmembrane region" description="Helical" evidence="1">
    <location>
        <begin position="90"/>
        <end position="112"/>
    </location>
</feature>
<comment type="similarity">
    <text evidence="1">Belongs to the vitamin uptake transporter (VUT/ECF) (TC 2.A.88) family. Q precursor transporter subfamily.</text>
</comment>
<sequence>MKTANQIQQKKTHLFIVLCGIFLTNAILAEIVGVKIFSLEATLGLPPAQIPILGSVLDYNLSAGVIMWPVVFITTDIINEYFGKAGVRKISMLTVIFIIYIFVMLWIITSLAPAQFWVELNSKDSTGNPLNINESFSRIFNQSMGIIIGSLTAFIIGQMLDVTVFQGLRKITGSKKIWLRATGSTIISQLVDSFVVITIAFYVFGNPKWTMKEILSVGSVGYSYKFLIAILMTPILYVAHYIIEQYLGKEESHKIAEQASKTGFFDYEKLEAEVESH</sequence>
<organism evidence="2 3">
    <name type="scientific">Thermoflexibacter ruber</name>
    <dbReference type="NCBI Taxonomy" id="1003"/>
    <lineage>
        <taxon>Bacteria</taxon>
        <taxon>Pseudomonadati</taxon>
        <taxon>Bacteroidota</taxon>
        <taxon>Cytophagia</taxon>
        <taxon>Cytophagales</taxon>
        <taxon>Thermoflexibacteraceae</taxon>
        <taxon>Thermoflexibacter</taxon>
    </lineage>
</organism>
<feature type="transmembrane region" description="Helical" evidence="1">
    <location>
        <begin position="177"/>
        <end position="204"/>
    </location>
</feature>
<dbReference type="AlphaFoldDB" id="A0A1I2G530"/>
<dbReference type="GO" id="GO:0022857">
    <property type="term" value="F:transmembrane transporter activity"/>
    <property type="evidence" value="ECO:0007669"/>
    <property type="project" value="UniProtKB-UniRule"/>
</dbReference>
<dbReference type="PANTHER" id="PTHR34300">
    <property type="entry name" value="QUEUOSINE PRECURSOR TRANSPORTER-RELATED"/>
    <property type="match status" value="1"/>
</dbReference>
<keyword evidence="1" id="KW-0472">Membrane</keyword>
<keyword evidence="1" id="KW-0813">Transport</keyword>
<dbReference type="NCBIfam" id="TIGR00697">
    <property type="entry name" value="queuosine precursor transporter"/>
    <property type="match status" value="1"/>
</dbReference>
<comment type="function">
    <text evidence="1">Involved in the import of queuosine (Q) precursors, required for Q precursor salvage.</text>
</comment>
<dbReference type="OrthoDB" id="9805479at2"/>
<reference evidence="2 3" key="1">
    <citation type="submission" date="2016-10" db="EMBL/GenBank/DDBJ databases">
        <authorList>
            <person name="de Groot N.N."/>
        </authorList>
    </citation>
    <scope>NUCLEOTIDE SEQUENCE [LARGE SCALE GENOMIC DNA]</scope>
    <source>
        <strain>GEY</strain>
        <strain evidence="3">DSM 9560</strain>
    </source>
</reference>
<dbReference type="Pfam" id="PF02592">
    <property type="entry name" value="Vut_1"/>
    <property type="match status" value="1"/>
</dbReference>
<feature type="transmembrane region" description="Helical" evidence="1">
    <location>
        <begin position="59"/>
        <end position="78"/>
    </location>
</feature>
<dbReference type="InterPro" id="IPR003744">
    <property type="entry name" value="YhhQ"/>
</dbReference>
<proteinExistence type="inferred from homology"/>
<feature type="transmembrane region" description="Helical" evidence="1">
    <location>
        <begin position="224"/>
        <end position="243"/>
    </location>
</feature>
<dbReference type="Proteomes" id="UP000199513">
    <property type="component" value="Unassembled WGS sequence"/>
</dbReference>
<keyword evidence="3" id="KW-1185">Reference proteome</keyword>
<evidence type="ECO:0000256" key="1">
    <source>
        <dbReference type="HAMAP-Rule" id="MF_02088"/>
    </source>
</evidence>
<accession>A0A1I2G530</accession>
<keyword evidence="1" id="KW-0812">Transmembrane</keyword>
<dbReference type="STRING" id="1003.SAMN04488541_101669"/>
<feature type="transmembrane region" description="Helical" evidence="1">
    <location>
        <begin position="12"/>
        <end position="39"/>
    </location>
</feature>
<protein>
    <recommendedName>
        <fullName evidence="1">Probable queuosine precursor transporter</fullName>
        <shortName evidence="1">Q precursor transporter</shortName>
    </recommendedName>
</protein>
<dbReference type="EMBL" id="FONY01000016">
    <property type="protein sequence ID" value="SFF11856.1"/>
    <property type="molecule type" value="Genomic_DNA"/>
</dbReference>
<name>A0A1I2G530_9BACT</name>
<gene>
    <name evidence="2" type="ORF">SAMN04488541_101669</name>
</gene>
<evidence type="ECO:0000313" key="2">
    <source>
        <dbReference type="EMBL" id="SFF11856.1"/>
    </source>
</evidence>